<dbReference type="AlphaFoldDB" id="A0A828Z4Y9"/>
<evidence type="ECO:0000313" key="2">
    <source>
        <dbReference type="Proteomes" id="UP000001338"/>
    </source>
</evidence>
<sequence length="44" mass="5577">MTENFQRFVSILCQSLIKFRFFRKESYFLDLERCSKLCYTWKRN</sequence>
<protein>
    <submittedName>
        <fullName evidence="1">Uncharacterized protein</fullName>
    </submittedName>
</protein>
<dbReference type="Proteomes" id="UP000001338">
    <property type="component" value="Unassembled WGS sequence"/>
</dbReference>
<comment type="caution">
    <text evidence="1">The sequence shown here is derived from an EMBL/GenBank/DDBJ whole genome shotgun (WGS) entry which is preliminary data.</text>
</comment>
<reference evidence="1 2" key="1">
    <citation type="submission" date="2012-10" db="EMBL/GenBank/DDBJ databases">
        <authorList>
            <person name="Harkins D.M."/>
            <person name="Durkin A.S."/>
            <person name="Brinkac L.M."/>
            <person name="Haft D.H."/>
            <person name="Selengut J.D."/>
            <person name="Sanka R."/>
            <person name="DePew J."/>
            <person name="Purushe J."/>
            <person name="Whelen A.C."/>
            <person name="Vinetz J.M."/>
            <person name="Sutton G.G."/>
            <person name="Nierman W.C."/>
            <person name="Fouts D.E."/>
        </authorList>
    </citation>
    <scope>NUCLEOTIDE SEQUENCE [LARGE SCALE GENOMIC DNA]</scope>
    <source>
        <strain evidence="1 2">2006001853</strain>
    </source>
</reference>
<dbReference type="EMBL" id="AFLV02000023">
    <property type="protein sequence ID" value="EKR65068.1"/>
    <property type="molecule type" value="Genomic_DNA"/>
</dbReference>
<organism evidence="1 2">
    <name type="scientific">Leptospira weilii str. 2006001853</name>
    <dbReference type="NCBI Taxonomy" id="1001589"/>
    <lineage>
        <taxon>Bacteria</taxon>
        <taxon>Pseudomonadati</taxon>
        <taxon>Spirochaetota</taxon>
        <taxon>Spirochaetia</taxon>
        <taxon>Leptospirales</taxon>
        <taxon>Leptospiraceae</taxon>
        <taxon>Leptospira</taxon>
    </lineage>
</organism>
<evidence type="ECO:0000313" key="1">
    <source>
        <dbReference type="EMBL" id="EKR65068.1"/>
    </source>
</evidence>
<gene>
    <name evidence="1" type="ORF">LEP1GSC036_0448</name>
</gene>
<proteinExistence type="predicted"/>
<accession>A0A828Z4Y9</accession>
<name>A0A828Z4Y9_9LEPT</name>